<protein>
    <submittedName>
        <fullName evidence="2">Uncharacterized protein</fullName>
    </submittedName>
</protein>
<reference evidence="2" key="1">
    <citation type="submission" date="2023-03" db="EMBL/GenBank/DDBJ databases">
        <title>Massive genome expansion in bonnet fungi (Mycena s.s.) driven by repeated elements and novel gene families across ecological guilds.</title>
        <authorList>
            <consortium name="Lawrence Berkeley National Laboratory"/>
            <person name="Harder C.B."/>
            <person name="Miyauchi S."/>
            <person name="Viragh M."/>
            <person name="Kuo A."/>
            <person name="Thoen E."/>
            <person name="Andreopoulos B."/>
            <person name="Lu D."/>
            <person name="Skrede I."/>
            <person name="Drula E."/>
            <person name="Henrissat B."/>
            <person name="Morin E."/>
            <person name="Kohler A."/>
            <person name="Barry K."/>
            <person name="LaButti K."/>
            <person name="Morin E."/>
            <person name="Salamov A."/>
            <person name="Lipzen A."/>
            <person name="Mereny Z."/>
            <person name="Hegedus B."/>
            <person name="Baldrian P."/>
            <person name="Stursova M."/>
            <person name="Weitz H."/>
            <person name="Taylor A."/>
            <person name="Grigoriev I.V."/>
            <person name="Nagy L.G."/>
            <person name="Martin F."/>
            <person name="Kauserud H."/>
        </authorList>
    </citation>
    <scope>NUCLEOTIDE SEQUENCE</scope>
    <source>
        <strain evidence="2">CBHHK182m</strain>
    </source>
</reference>
<evidence type="ECO:0000313" key="2">
    <source>
        <dbReference type="EMBL" id="KAJ7723995.1"/>
    </source>
</evidence>
<evidence type="ECO:0000256" key="1">
    <source>
        <dbReference type="SAM" id="MobiDB-lite"/>
    </source>
</evidence>
<feature type="region of interest" description="Disordered" evidence="1">
    <location>
        <begin position="224"/>
        <end position="261"/>
    </location>
</feature>
<dbReference type="Proteomes" id="UP001215598">
    <property type="component" value="Unassembled WGS sequence"/>
</dbReference>
<dbReference type="EMBL" id="JARKIB010000206">
    <property type="protein sequence ID" value="KAJ7723995.1"/>
    <property type="molecule type" value="Genomic_DNA"/>
</dbReference>
<gene>
    <name evidence="2" type="ORF">B0H16DRAFT_1597345</name>
</gene>
<name>A0AAD7HNH9_9AGAR</name>
<dbReference type="AlphaFoldDB" id="A0AAD7HNH9"/>
<sequence length="314" mass="33715">MSLVRLPPFNPSFNEWEISPPALSSAPRPDELSFGFPANYGVGPSSATLMDPTGLFTSAPPSPPDLFPFAGLVLSWDSAPASSWLPELAQPSGIRYESLIRTPWDDSRCGKISIAPKILLTRKIHPFSIPVGDDWLSQGWSSDNSRPVSAAPSIAYGGPIGEREVSFSRLSLRLVLIFLIPSPPSVAVEIGPWIDTTSWTTVDPSVDSDINPVDQAQDIDAHLGWNSKPSARHPVTESVASGSSSLSNTGSRFQGDDPSHSYLSASVNPTAAVLPNHSNSSAQMLNPDALRQLTRCCQIHWLAAVSDSLYSRSN</sequence>
<organism evidence="2 3">
    <name type="scientific">Mycena metata</name>
    <dbReference type="NCBI Taxonomy" id="1033252"/>
    <lineage>
        <taxon>Eukaryota</taxon>
        <taxon>Fungi</taxon>
        <taxon>Dikarya</taxon>
        <taxon>Basidiomycota</taxon>
        <taxon>Agaricomycotina</taxon>
        <taxon>Agaricomycetes</taxon>
        <taxon>Agaricomycetidae</taxon>
        <taxon>Agaricales</taxon>
        <taxon>Marasmiineae</taxon>
        <taxon>Mycenaceae</taxon>
        <taxon>Mycena</taxon>
    </lineage>
</organism>
<proteinExistence type="predicted"/>
<keyword evidence="3" id="KW-1185">Reference proteome</keyword>
<feature type="compositionally biased region" description="Low complexity" evidence="1">
    <location>
        <begin position="238"/>
        <end position="251"/>
    </location>
</feature>
<evidence type="ECO:0000313" key="3">
    <source>
        <dbReference type="Proteomes" id="UP001215598"/>
    </source>
</evidence>
<accession>A0AAD7HNH9</accession>
<comment type="caution">
    <text evidence="2">The sequence shown here is derived from an EMBL/GenBank/DDBJ whole genome shotgun (WGS) entry which is preliminary data.</text>
</comment>